<name>A0ABX0W0Z0_9RHOB</name>
<reference evidence="5 6" key="1">
    <citation type="submission" date="2020-03" db="EMBL/GenBank/DDBJ databases">
        <title>Bacterial isolates of synthetic phycosphere.</title>
        <authorList>
            <person name="Fu H."/>
            <person name="Moran M.A."/>
        </authorList>
    </citation>
    <scope>NUCLEOTIDE SEQUENCE [LARGE SCALE GENOMIC DNA]</scope>
    <source>
        <strain evidence="5 6">HF1</strain>
    </source>
</reference>
<dbReference type="PANTHER" id="PTHR47429:SF2">
    <property type="entry name" value="PROTEIN TWIN LOV 1"/>
    <property type="match status" value="1"/>
</dbReference>
<dbReference type="InterPro" id="IPR000014">
    <property type="entry name" value="PAS"/>
</dbReference>
<accession>A0ABX0W0Z0</accession>
<dbReference type="RefSeq" id="WP_167639387.1">
    <property type="nucleotide sequence ID" value="NZ_JAATOP010000018.1"/>
</dbReference>
<organism evidence="5 6">
    <name type="scientific">Marivivens donghaensis</name>
    <dbReference type="NCBI Taxonomy" id="1699413"/>
    <lineage>
        <taxon>Bacteria</taxon>
        <taxon>Pseudomonadati</taxon>
        <taxon>Pseudomonadota</taxon>
        <taxon>Alphaproteobacteria</taxon>
        <taxon>Rhodobacterales</taxon>
        <taxon>Paracoccaceae</taxon>
        <taxon>Marivivens group</taxon>
        <taxon>Marivivens</taxon>
    </lineage>
</organism>
<dbReference type="EMBL" id="JAATOP010000018">
    <property type="protein sequence ID" value="NIY74002.1"/>
    <property type="molecule type" value="Genomic_DNA"/>
</dbReference>
<dbReference type="CDD" id="cd00130">
    <property type="entry name" value="PAS"/>
    <property type="match status" value="1"/>
</dbReference>
<sequence length="178" mass="19713">MSHTDLPEKLTAYMSRSNVALALSTGGGDVPLSYVNKAFCDLTGYQSDEVVGQNCRFLQGDDTDPAHKQALHDFVMDPEVDSGRFPILNYRKDGTTFLNFVLMTRLRDRKGNTRFILASQFDMTNTEKRAKMPVHDKKLSAELAEVNAMGVEFGLAMRGSAQTIADSIALLARMSLNE</sequence>
<gene>
    <name evidence="5" type="ORF">HCZ30_16375</name>
</gene>
<feature type="domain" description="PAS" evidence="4">
    <location>
        <begin position="32"/>
        <end position="78"/>
    </location>
</feature>
<dbReference type="PROSITE" id="PS50112">
    <property type="entry name" value="PAS"/>
    <property type="match status" value="1"/>
</dbReference>
<keyword evidence="2" id="KW-0288">FMN</keyword>
<evidence type="ECO:0000313" key="6">
    <source>
        <dbReference type="Proteomes" id="UP000709466"/>
    </source>
</evidence>
<dbReference type="InterPro" id="IPR035965">
    <property type="entry name" value="PAS-like_dom_sf"/>
</dbReference>
<evidence type="ECO:0000256" key="2">
    <source>
        <dbReference type="ARBA" id="ARBA00022643"/>
    </source>
</evidence>
<proteinExistence type="predicted"/>
<dbReference type="PANTHER" id="PTHR47429">
    <property type="entry name" value="PROTEIN TWIN LOV 1"/>
    <property type="match status" value="1"/>
</dbReference>
<dbReference type="Proteomes" id="UP000709466">
    <property type="component" value="Unassembled WGS sequence"/>
</dbReference>
<dbReference type="Gene3D" id="3.30.450.20">
    <property type="entry name" value="PAS domain"/>
    <property type="match status" value="1"/>
</dbReference>
<evidence type="ECO:0000256" key="1">
    <source>
        <dbReference type="ARBA" id="ARBA00022630"/>
    </source>
</evidence>
<keyword evidence="6" id="KW-1185">Reference proteome</keyword>
<dbReference type="SUPFAM" id="SSF55785">
    <property type="entry name" value="PYP-like sensor domain (PAS domain)"/>
    <property type="match status" value="1"/>
</dbReference>
<keyword evidence="3" id="KW-0157">Chromophore</keyword>
<dbReference type="NCBIfam" id="TIGR00229">
    <property type="entry name" value="sensory_box"/>
    <property type="match status" value="1"/>
</dbReference>
<keyword evidence="1" id="KW-0285">Flavoprotein</keyword>
<dbReference type="Pfam" id="PF13426">
    <property type="entry name" value="PAS_9"/>
    <property type="match status" value="1"/>
</dbReference>
<evidence type="ECO:0000313" key="5">
    <source>
        <dbReference type="EMBL" id="NIY74002.1"/>
    </source>
</evidence>
<comment type="caution">
    <text evidence="5">The sequence shown here is derived from an EMBL/GenBank/DDBJ whole genome shotgun (WGS) entry which is preliminary data.</text>
</comment>
<protein>
    <submittedName>
        <fullName evidence="5">PAS domain-containing protein</fullName>
    </submittedName>
</protein>
<evidence type="ECO:0000259" key="4">
    <source>
        <dbReference type="PROSITE" id="PS50112"/>
    </source>
</evidence>
<evidence type="ECO:0000256" key="3">
    <source>
        <dbReference type="ARBA" id="ARBA00022991"/>
    </source>
</evidence>